<dbReference type="EMBL" id="VTOU01000003">
    <property type="protein sequence ID" value="TZG25877.1"/>
    <property type="molecule type" value="Genomic_DNA"/>
</dbReference>
<protein>
    <submittedName>
        <fullName evidence="1">Uncharacterized protein</fullName>
    </submittedName>
</protein>
<reference evidence="1 2" key="1">
    <citation type="submission" date="2019-08" db="EMBL/GenBank/DDBJ databases">
        <authorList>
            <person name="Wang G."/>
            <person name="Xu Z."/>
        </authorList>
    </citation>
    <scope>NUCLEOTIDE SEQUENCE [LARGE SCALE GENOMIC DNA]</scope>
    <source>
        <strain evidence="1 2">ZX</strain>
    </source>
</reference>
<evidence type="ECO:0000313" key="1">
    <source>
        <dbReference type="EMBL" id="TZG25877.1"/>
    </source>
</evidence>
<dbReference type="RefSeq" id="WP_149522683.1">
    <property type="nucleotide sequence ID" value="NZ_VTOU01000003.1"/>
</dbReference>
<gene>
    <name evidence="1" type="ORF">FYJ91_12925</name>
</gene>
<dbReference type="Proteomes" id="UP000322077">
    <property type="component" value="Unassembled WGS sequence"/>
</dbReference>
<organism evidence="1 2">
    <name type="scientific">Sphingomonas montanisoli</name>
    <dbReference type="NCBI Taxonomy" id="2606412"/>
    <lineage>
        <taxon>Bacteria</taxon>
        <taxon>Pseudomonadati</taxon>
        <taxon>Pseudomonadota</taxon>
        <taxon>Alphaproteobacteria</taxon>
        <taxon>Sphingomonadales</taxon>
        <taxon>Sphingomonadaceae</taxon>
        <taxon>Sphingomonas</taxon>
    </lineage>
</organism>
<proteinExistence type="predicted"/>
<keyword evidence="2" id="KW-1185">Reference proteome</keyword>
<sequence length="448" mass="49318">MEHFTLRPANGELSYADRPANERQQFVLPAIPAGASSMMRELVDRYVTAWLSPVPKDEEGGLAAERWHEAARAIQIFEPSCDADNLAKLIVAIHYRDPEGEADSLEIDAPDAPEDRRAVEMELGCLDWFLARQQDAGSWDKALAEYRRSRQIYDRHASHSTLPDSQGFECLKAEADILLDFTTAKLDALIATPCPDLVAALAKLEICRQEYHVGSHAGEAMDQIEADFRRLAGQGTSATEEDPQLISAFETYRKALSEMKVSPGDLTDAAAAPFFERMDPADMLMKQTPARTVPGVVMKLKRAFSGLVEGRWADTAVFDERPAAFAKGLDMSGLDQQLLWGAIEDLERIAAGDSAKAGVPTWQSGLDAYQTARKLSDETPHGHLDDDVRVTAYCKAMDALFTIRAPDHAALLMKLGLFNERFEDGTDDPTDLAWIADDIRHLAAKGGA</sequence>
<accession>A0A5D9C3K9</accession>
<dbReference type="AlphaFoldDB" id="A0A5D9C3K9"/>
<name>A0A5D9C3K9_9SPHN</name>
<comment type="caution">
    <text evidence="1">The sequence shown here is derived from an EMBL/GenBank/DDBJ whole genome shotgun (WGS) entry which is preliminary data.</text>
</comment>
<evidence type="ECO:0000313" key="2">
    <source>
        <dbReference type="Proteomes" id="UP000322077"/>
    </source>
</evidence>